<dbReference type="PROSITE" id="PS00893">
    <property type="entry name" value="NUDIX_BOX"/>
    <property type="match status" value="1"/>
</dbReference>
<dbReference type="SUPFAM" id="SSF55811">
    <property type="entry name" value="Nudix"/>
    <property type="match status" value="1"/>
</dbReference>
<evidence type="ECO:0000256" key="1">
    <source>
        <dbReference type="ARBA" id="ARBA00022801"/>
    </source>
</evidence>
<dbReference type="Proteomes" id="UP000199448">
    <property type="component" value="Unassembled WGS sequence"/>
</dbReference>
<dbReference type="Pfam" id="PF00293">
    <property type="entry name" value="NUDIX"/>
    <property type="match status" value="1"/>
</dbReference>
<dbReference type="CDD" id="cd18873">
    <property type="entry name" value="NUDIX_NadM_like"/>
    <property type="match status" value="1"/>
</dbReference>
<dbReference type="InterPro" id="IPR000086">
    <property type="entry name" value="NUDIX_hydrolase_dom"/>
</dbReference>
<dbReference type="AlphaFoldDB" id="A0A1H5M736"/>
<dbReference type="OrthoDB" id="9786141at2"/>
<proteinExistence type="predicted"/>
<protein>
    <submittedName>
        <fullName evidence="3">8-oxo-dGTP diphosphatase</fullName>
    </submittedName>
</protein>
<dbReference type="STRING" id="390640.SAMN04488034_102567"/>
<dbReference type="GO" id="GO:0016787">
    <property type="term" value="F:hydrolase activity"/>
    <property type="evidence" value="ECO:0007669"/>
    <property type="project" value="UniProtKB-KW"/>
</dbReference>
<feature type="domain" description="Nudix hydrolase" evidence="2">
    <location>
        <begin position="5"/>
        <end position="138"/>
    </location>
</feature>
<dbReference type="InterPro" id="IPR020084">
    <property type="entry name" value="NUDIX_hydrolase_CS"/>
</dbReference>
<keyword evidence="4" id="KW-1185">Reference proteome</keyword>
<name>A0A1H5M736_9FLAO</name>
<evidence type="ECO:0000313" key="4">
    <source>
        <dbReference type="Proteomes" id="UP000199448"/>
    </source>
</evidence>
<dbReference type="RefSeq" id="WP_093112860.1">
    <property type="nucleotide sequence ID" value="NZ_FNGG01000002.1"/>
</dbReference>
<dbReference type="PANTHER" id="PTHR43736">
    <property type="entry name" value="ADP-RIBOSE PYROPHOSPHATASE"/>
    <property type="match status" value="1"/>
</dbReference>
<accession>A0A1H5M736</accession>
<gene>
    <name evidence="3" type="ORF">SAMN04488034_102567</name>
</gene>
<dbReference type="PROSITE" id="PS51462">
    <property type="entry name" value="NUDIX"/>
    <property type="match status" value="1"/>
</dbReference>
<dbReference type="Gene3D" id="3.90.79.10">
    <property type="entry name" value="Nucleoside Triphosphate Pyrophosphohydrolase"/>
    <property type="match status" value="1"/>
</dbReference>
<organism evidence="3 4">
    <name type="scientific">Salinimicrobium catena</name>
    <dbReference type="NCBI Taxonomy" id="390640"/>
    <lineage>
        <taxon>Bacteria</taxon>
        <taxon>Pseudomonadati</taxon>
        <taxon>Bacteroidota</taxon>
        <taxon>Flavobacteriia</taxon>
        <taxon>Flavobacteriales</taxon>
        <taxon>Flavobacteriaceae</taxon>
        <taxon>Salinimicrobium</taxon>
    </lineage>
</organism>
<evidence type="ECO:0000313" key="3">
    <source>
        <dbReference type="EMBL" id="SEE84531.1"/>
    </source>
</evidence>
<dbReference type="InterPro" id="IPR015797">
    <property type="entry name" value="NUDIX_hydrolase-like_dom_sf"/>
</dbReference>
<dbReference type="EMBL" id="FNUG01000002">
    <property type="protein sequence ID" value="SEE84531.1"/>
    <property type="molecule type" value="Genomic_DNA"/>
</dbReference>
<dbReference type="PANTHER" id="PTHR43736:SF5">
    <property type="entry name" value="NUDIX HYDROLASE DOMAIN-CONTAINING PROTEIN"/>
    <property type="match status" value="1"/>
</dbReference>
<keyword evidence="1" id="KW-0378">Hydrolase</keyword>
<sequence length="140" mass="15827">MPKQEIAVTTDAVIFCGKSGEEKILLVRRKKDPFKDQWAIPGGFLENDEPLVVGAMRELEEETGLKVEKLHQIRAFGDPGRDPRGRTISIAFWGKIPSEEKVEGKDDAAEAKWIPINELPVLAFDHDEIVRTAIEQYRSK</sequence>
<reference evidence="3 4" key="1">
    <citation type="submission" date="2016-10" db="EMBL/GenBank/DDBJ databases">
        <authorList>
            <person name="de Groot N.N."/>
        </authorList>
    </citation>
    <scope>NUCLEOTIDE SEQUENCE [LARGE SCALE GENOMIC DNA]</scope>
    <source>
        <strain evidence="3 4">DSM 23553</strain>
    </source>
</reference>
<evidence type="ECO:0000259" key="2">
    <source>
        <dbReference type="PROSITE" id="PS51462"/>
    </source>
</evidence>